<evidence type="ECO:0000313" key="2">
    <source>
        <dbReference type="EMBL" id="TFK84067.1"/>
    </source>
</evidence>
<sequence length="276" mass="31298">MTVSLRAEETKKEVRMGSGPPTHEEMVTYYPGKLTWPQIQAFINAGMLDLIHRDPVLHKRYMAWSAEIKTEYGSIINYLKEERLQWGKPDTMSRLGTSHIDPAFWANSEDSPPRTLEYFTAQTPAEYWCIVSNDWPYSIPSDVEHVVVWTKLPIIHPSLVDPSIKDVVNEIGLTGCTGLSGPPPSLADELPGALAALAAWKITEEDAKSMPNAERLSPQERALIRDAGKEVADFIQNRWKEDEWETCWFVNPPRRQTVPGLAHAHVFARRKNSQTH</sequence>
<protein>
    <submittedName>
        <fullName evidence="2">Uncharacterized protein</fullName>
    </submittedName>
</protein>
<dbReference type="Proteomes" id="UP000308197">
    <property type="component" value="Unassembled WGS sequence"/>
</dbReference>
<organism evidence="2 3">
    <name type="scientific">Polyporus arcularius HHB13444</name>
    <dbReference type="NCBI Taxonomy" id="1314778"/>
    <lineage>
        <taxon>Eukaryota</taxon>
        <taxon>Fungi</taxon>
        <taxon>Dikarya</taxon>
        <taxon>Basidiomycota</taxon>
        <taxon>Agaricomycotina</taxon>
        <taxon>Agaricomycetes</taxon>
        <taxon>Polyporales</taxon>
        <taxon>Polyporaceae</taxon>
        <taxon>Polyporus</taxon>
    </lineage>
</organism>
<dbReference type="InParanoid" id="A0A5C3P5D1"/>
<dbReference type="AlphaFoldDB" id="A0A5C3P5D1"/>
<reference evidence="2 3" key="1">
    <citation type="journal article" date="2019" name="Nat. Ecol. Evol.">
        <title>Megaphylogeny resolves global patterns of mushroom evolution.</title>
        <authorList>
            <person name="Varga T."/>
            <person name="Krizsan K."/>
            <person name="Foldi C."/>
            <person name="Dima B."/>
            <person name="Sanchez-Garcia M."/>
            <person name="Sanchez-Ramirez S."/>
            <person name="Szollosi G.J."/>
            <person name="Szarkandi J.G."/>
            <person name="Papp V."/>
            <person name="Albert L."/>
            <person name="Andreopoulos W."/>
            <person name="Angelini C."/>
            <person name="Antonin V."/>
            <person name="Barry K.W."/>
            <person name="Bougher N.L."/>
            <person name="Buchanan P."/>
            <person name="Buyck B."/>
            <person name="Bense V."/>
            <person name="Catcheside P."/>
            <person name="Chovatia M."/>
            <person name="Cooper J."/>
            <person name="Damon W."/>
            <person name="Desjardin D."/>
            <person name="Finy P."/>
            <person name="Geml J."/>
            <person name="Haridas S."/>
            <person name="Hughes K."/>
            <person name="Justo A."/>
            <person name="Karasinski D."/>
            <person name="Kautmanova I."/>
            <person name="Kiss B."/>
            <person name="Kocsube S."/>
            <person name="Kotiranta H."/>
            <person name="LaButti K.M."/>
            <person name="Lechner B.E."/>
            <person name="Liimatainen K."/>
            <person name="Lipzen A."/>
            <person name="Lukacs Z."/>
            <person name="Mihaltcheva S."/>
            <person name="Morgado L.N."/>
            <person name="Niskanen T."/>
            <person name="Noordeloos M.E."/>
            <person name="Ohm R.A."/>
            <person name="Ortiz-Santana B."/>
            <person name="Ovrebo C."/>
            <person name="Racz N."/>
            <person name="Riley R."/>
            <person name="Savchenko A."/>
            <person name="Shiryaev A."/>
            <person name="Soop K."/>
            <person name="Spirin V."/>
            <person name="Szebenyi C."/>
            <person name="Tomsovsky M."/>
            <person name="Tulloss R.E."/>
            <person name="Uehling J."/>
            <person name="Grigoriev I.V."/>
            <person name="Vagvolgyi C."/>
            <person name="Papp T."/>
            <person name="Martin F.M."/>
            <person name="Miettinen O."/>
            <person name="Hibbett D.S."/>
            <person name="Nagy L.G."/>
        </authorList>
    </citation>
    <scope>NUCLEOTIDE SEQUENCE [LARGE SCALE GENOMIC DNA]</scope>
    <source>
        <strain evidence="2 3">HHB13444</strain>
    </source>
</reference>
<accession>A0A5C3P5D1</accession>
<feature type="region of interest" description="Disordered" evidence="1">
    <location>
        <begin position="1"/>
        <end position="20"/>
    </location>
</feature>
<dbReference type="GO" id="GO:0005737">
    <property type="term" value="C:cytoplasm"/>
    <property type="evidence" value="ECO:0007669"/>
    <property type="project" value="TreeGrafter"/>
</dbReference>
<dbReference type="Pfam" id="PF12239">
    <property type="entry name" value="DUF3605"/>
    <property type="match status" value="1"/>
</dbReference>
<dbReference type="STRING" id="1314778.A0A5C3P5D1"/>
<evidence type="ECO:0000313" key="3">
    <source>
        <dbReference type="Proteomes" id="UP000308197"/>
    </source>
</evidence>
<keyword evidence="3" id="KW-1185">Reference proteome</keyword>
<evidence type="ECO:0000256" key="1">
    <source>
        <dbReference type="SAM" id="MobiDB-lite"/>
    </source>
</evidence>
<dbReference type="InterPro" id="IPR022036">
    <property type="entry name" value="DUF3605"/>
</dbReference>
<dbReference type="GO" id="GO:0006044">
    <property type="term" value="P:N-acetylglucosamine metabolic process"/>
    <property type="evidence" value="ECO:0007669"/>
    <property type="project" value="TreeGrafter"/>
</dbReference>
<feature type="compositionally biased region" description="Basic and acidic residues" evidence="1">
    <location>
        <begin position="1"/>
        <end position="15"/>
    </location>
</feature>
<dbReference type="PANTHER" id="PTHR35020:SF2">
    <property type="entry name" value="N-ACETYLGLUCOSAMINE-INDUCED PROTEIN 1"/>
    <property type="match status" value="1"/>
</dbReference>
<proteinExistence type="predicted"/>
<gene>
    <name evidence="2" type="ORF">K466DRAFT_527916</name>
</gene>
<dbReference type="EMBL" id="ML211344">
    <property type="protein sequence ID" value="TFK84067.1"/>
    <property type="molecule type" value="Genomic_DNA"/>
</dbReference>
<name>A0A5C3P5D1_9APHY</name>
<dbReference type="PANTHER" id="PTHR35020">
    <property type="entry name" value="N-ACETYLGLUCOSAMINE-INDUCED PROTEIN 1"/>
    <property type="match status" value="1"/>
</dbReference>